<dbReference type="Gene3D" id="2.10.60.10">
    <property type="entry name" value="CD59"/>
    <property type="match status" value="1"/>
</dbReference>
<keyword evidence="5" id="KW-1185">Reference proteome</keyword>
<dbReference type="PANTHER" id="PTHR10036">
    <property type="entry name" value="CD59 GLYCOPROTEIN"/>
    <property type="match status" value="1"/>
</dbReference>
<dbReference type="Pfam" id="PF00021">
    <property type="entry name" value="UPAR_LY6"/>
    <property type="match status" value="1"/>
</dbReference>
<keyword evidence="2" id="KW-1015">Disulfide bond</keyword>
<evidence type="ECO:0000313" key="5">
    <source>
        <dbReference type="Proteomes" id="UP001159405"/>
    </source>
</evidence>
<accession>A0ABN8QYE1</accession>
<dbReference type="InterPro" id="IPR045860">
    <property type="entry name" value="Snake_toxin-like_sf"/>
</dbReference>
<evidence type="ECO:0000256" key="2">
    <source>
        <dbReference type="ARBA" id="ARBA00023157"/>
    </source>
</evidence>
<proteinExistence type="predicted"/>
<organism evidence="4 5">
    <name type="scientific">Porites lobata</name>
    <dbReference type="NCBI Taxonomy" id="104759"/>
    <lineage>
        <taxon>Eukaryota</taxon>
        <taxon>Metazoa</taxon>
        <taxon>Cnidaria</taxon>
        <taxon>Anthozoa</taxon>
        <taxon>Hexacorallia</taxon>
        <taxon>Scleractinia</taxon>
        <taxon>Fungiina</taxon>
        <taxon>Poritidae</taxon>
        <taxon>Porites</taxon>
    </lineage>
</organism>
<protein>
    <recommendedName>
        <fullName evidence="3">UPAR/Ly6 domain-containing protein</fullName>
    </recommendedName>
</protein>
<evidence type="ECO:0000313" key="4">
    <source>
        <dbReference type="EMBL" id="CAH3172068.1"/>
    </source>
</evidence>
<evidence type="ECO:0000259" key="3">
    <source>
        <dbReference type="Pfam" id="PF00021"/>
    </source>
</evidence>
<reference evidence="4 5" key="1">
    <citation type="submission" date="2022-05" db="EMBL/GenBank/DDBJ databases">
        <authorList>
            <consortium name="Genoscope - CEA"/>
            <person name="William W."/>
        </authorList>
    </citation>
    <scope>NUCLEOTIDE SEQUENCE [LARGE SCALE GENOMIC DNA]</scope>
</reference>
<dbReference type="PANTHER" id="PTHR10036:SF3">
    <property type="entry name" value="PROTEIN SLEEPLESS-RELATED"/>
    <property type="match status" value="1"/>
</dbReference>
<dbReference type="EMBL" id="CALNXK010000169">
    <property type="protein sequence ID" value="CAH3172068.1"/>
    <property type="molecule type" value="Genomic_DNA"/>
</dbReference>
<dbReference type="SUPFAM" id="SSF57302">
    <property type="entry name" value="Snake toxin-like"/>
    <property type="match status" value="1"/>
</dbReference>
<keyword evidence="1" id="KW-0732">Signal</keyword>
<evidence type="ECO:0000256" key="1">
    <source>
        <dbReference type="ARBA" id="ARBA00022729"/>
    </source>
</evidence>
<comment type="caution">
    <text evidence="4">The sequence shown here is derived from an EMBL/GenBank/DDBJ whole genome shotgun (WGS) entry which is preliminary data.</text>
</comment>
<gene>
    <name evidence="4" type="ORF">PLOB_00012335</name>
</gene>
<dbReference type="Proteomes" id="UP001159405">
    <property type="component" value="Unassembled WGS sequence"/>
</dbReference>
<dbReference type="CDD" id="cd00117">
    <property type="entry name" value="TFP"/>
    <property type="match status" value="1"/>
</dbReference>
<dbReference type="InterPro" id="IPR016054">
    <property type="entry name" value="LY6_UPA_recep-like"/>
</dbReference>
<name>A0ABN8QYE1_9CNID</name>
<feature type="domain" description="UPAR/Ly6" evidence="3">
    <location>
        <begin position="11"/>
        <end position="89"/>
    </location>
</feature>
<sequence length="129" mass="14581">MLSNGPRFSEGLKCYTCHTDISWDDCDKRRIIYNCGESQVCVKEHEIGPGSQQKFTKYCAPAEACTDDHCKKVGKRCTVDCCHQDLCNDSNQPYNASTIATSRTTIATSRTTLVFFILLVNIIYKFCLF</sequence>